<dbReference type="EMBL" id="DXIJ01000133">
    <property type="protein sequence ID" value="HIV86388.1"/>
    <property type="molecule type" value="Genomic_DNA"/>
</dbReference>
<evidence type="ECO:0008006" key="3">
    <source>
        <dbReference type="Google" id="ProtNLM"/>
    </source>
</evidence>
<reference evidence="1" key="1">
    <citation type="journal article" date="2021" name="PeerJ">
        <title>Extensive microbial diversity within the chicken gut microbiome revealed by metagenomics and culture.</title>
        <authorList>
            <person name="Gilroy R."/>
            <person name="Ravi A."/>
            <person name="Getino M."/>
            <person name="Pursley I."/>
            <person name="Horton D.L."/>
            <person name="Alikhan N.F."/>
            <person name="Baker D."/>
            <person name="Gharbi K."/>
            <person name="Hall N."/>
            <person name="Watson M."/>
            <person name="Adriaenssens E.M."/>
            <person name="Foster-Nyarko E."/>
            <person name="Jarju S."/>
            <person name="Secka A."/>
            <person name="Antonio M."/>
            <person name="Oren A."/>
            <person name="Chaudhuri R.R."/>
            <person name="La Ragione R."/>
            <person name="Hildebrand F."/>
            <person name="Pallen M.J."/>
        </authorList>
    </citation>
    <scope>NUCLEOTIDE SEQUENCE</scope>
    <source>
        <strain evidence="1">5790</strain>
    </source>
</reference>
<reference evidence="1" key="2">
    <citation type="submission" date="2021-04" db="EMBL/GenBank/DDBJ databases">
        <authorList>
            <person name="Gilroy R."/>
        </authorList>
    </citation>
    <scope>NUCLEOTIDE SEQUENCE</scope>
    <source>
        <strain evidence="1">5790</strain>
    </source>
</reference>
<protein>
    <recommendedName>
        <fullName evidence="3">DUF3794 domain-containing protein</fullName>
    </recommendedName>
</protein>
<accession>A0A9D1TN37</accession>
<evidence type="ECO:0000313" key="1">
    <source>
        <dbReference type="EMBL" id="HIV86388.1"/>
    </source>
</evidence>
<sequence length="308" mass="34155">MSNKNDCRRQRGNESCGCTAEDVNAQGNALDAAFENTIGAERRAEDFSDPICISVDKVYDACRERNCIVDARVYFTPCNQEIIENSINVKLKKAEIIWVYTDIEPVLYNSGYYSIDIKYFIDVTIEAFAGMCDPEEIHGLVTYDKRIILYGSEGQTKSFKSTLDPGEEIEHVWKTTNLPKVTVEVVDPIALTARLAESDCCCNESAVAIPSNICSCYGEELVVSDNVKKVLVSLGIFSIVRIERNVQILVDAVDFCIPEKHCTSSTDQEPCELFNSIRFPIDEFFPPSGASNLSSDDNGSCCSCGCSR</sequence>
<gene>
    <name evidence="1" type="ORF">H9900_06250</name>
</gene>
<proteinExistence type="predicted"/>
<evidence type="ECO:0000313" key="2">
    <source>
        <dbReference type="Proteomes" id="UP000824162"/>
    </source>
</evidence>
<name>A0A9D1TN37_9FIRM</name>
<dbReference type="Proteomes" id="UP000824162">
    <property type="component" value="Unassembled WGS sequence"/>
</dbReference>
<organism evidence="1 2">
    <name type="scientific">Candidatus Monoglobus merdigallinarum</name>
    <dbReference type="NCBI Taxonomy" id="2838698"/>
    <lineage>
        <taxon>Bacteria</taxon>
        <taxon>Bacillati</taxon>
        <taxon>Bacillota</taxon>
        <taxon>Clostridia</taxon>
        <taxon>Monoglobales</taxon>
        <taxon>Monoglobaceae</taxon>
        <taxon>Monoglobus</taxon>
    </lineage>
</organism>
<comment type="caution">
    <text evidence="1">The sequence shown here is derived from an EMBL/GenBank/DDBJ whole genome shotgun (WGS) entry which is preliminary data.</text>
</comment>
<dbReference type="AlphaFoldDB" id="A0A9D1TN37"/>